<dbReference type="EMBL" id="JXRP01000006">
    <property type="protein sequence ID" value="KIL51882.1"/>
    <property type="molecule type" value="Genomic_DNA"/>
</dbReference>
<accession>A0A0C2VSI0</accession>
<comment type="caution">
    <text evidence="1">The sequence shown here is derived from an EMBL/GenBank/DDBJ whole genome shotgun (WGS) entry which is preliminary data.</text>
</comment>
<dbReference type="PATRIC" id="fig|889306.3.peg.256"/>
<organism evidence="1 2">
    <name type="scientific">Jeotgalibacillus soli</name>
    <dbReference type="NCBI Taxonomy" id="889306"/>
    <lineage>
        <taxon>Bacteria</taxon>
        <taxon>Bacillati</taxon>
        <taxon>Bacillota</taxon>
        <taxon>Bacilli</taxon>
        <taxon>Bacillales</taxon>
        <taxon>Caryophanaceae</taxon>
        <taxon>Jeotgalibacillus</taxon>
    </lineage>
</organism>
<sequence>MRFSSLKRLSIEWLANKVLWIEKVGDENRIIRFTGHAL</sequence>
<name>A0A0C2VSI0_9BACL</name>
<reference evidence="1 2" key="1">
    <citation type="submission" date="2015-01" db="EMBL/GenBank/DDBJ databases">
        <title>Genome sequencing of Jeotgalibacillus soli.</title>
        <authorList>
            <person name="Goh K.M."/>
            <person name="Chan K.-G."/>
            <person name="Yaakop A.S."/>
            <person name="Ee R."/>
            <person name="Gan H.M."/>
            <person name="Chan C.S."/>
        </authorList>
    </citation>
    <scope>NUCLEOTIDE SEQUENCE [LARGE SCALE GENOMIC DNA]</scope>
    <source>
        <strain evidence="1 2">P9</strain>
    </source>
</reference>
<protein>
    <submittedName>
        <fullName evidence="1">Uncharacterized protein</fullName>
    </submittedName>
</protein>
<evidence type="ECO:0000313" key="2">
    <source>
        <dbReference type="Proteomes" id="UP000031938"/>
    </source>
</evidence>
<gene>
    <name evidence="1" type="ORF">KP78_02520</name>
</gene>
<evidence type="ECO:0000313" key="1">
    <source>
        <dbReference type="EMBL" id="KIL51882.1"/>
    </source>
</evidence>
<keyword evidence="2" id="KW-1185">Reference proteome</keyword>
<dbReference type="AlphaFoldDB" id="A0A0C2VSI0"/>
<proteinExistence type="predicted"/>
<dbReference type="Proteomes" id="UP000031938">
    <property type="component" value="Unassembled WGS sequence"/>
</dbReference>
<dbReference type="STRING" id="889306.KP78_02520"/>